<keyword evidence="12 13" id="KW-0739">Sodium transport</keyword>
<organism evidence="17 18">
    <name type="scientific">Cyprinodon variegatus</name>
    <name type="common">Sheepshead minnow</name>
    <dbReference type="NCBI Taxonomy" id="28743"/>
    <lineage>
        <taxon>Eukaryota</taxon>
        <taxon>Metazoa</taxon>
        <taxon>Chordata</taxon>
        <taxon>Craniata</taxon>
        <taxon>Vertebrata</taxon>
        <taxon>Euteleostomi</taxon>
        <taxon>Actinopterygii</taxon>
        <taxon>Neopterygii</taxon>
        <taxon>Teleostei</taxon>
        <taxon>Neoteleostei</taxon>
        <taxon>Acanthomorphata</taxon>
        <taxon>Ovalentaria</taxon>
        <taxon>Atherinomorphae</taxon>
        <taxon>Cyprinodontiformes</taxon>
        <taxon>Cyprinodontidae</taxon>
        <taxon>Cyprinodon</taxon>
    </lineage>
</organism>
<dbReference type="Gene3D" id="6.10.140.1330">
    <property type="match status" value="1"/>
</dbReference>
<keyword evidence="5" id="KW-1003">Cell membrane</keyword>
<dbReference type="Pfam" id="PF00999">
    <property type="entry name" value="Na_H_Exchanger"/>
    <property type="match status" value="1"/>
</dbReference>
<evidence type="ECO:0000256" key="12">
    <source>
        <dbReference type="ARBA" id="ARBA00023201"/>
    </source>
</evidence>
<feature type="transmembrane region" description="Helical" evidence="15">
    <location>
        <begin position="201"/>
        <end position="219"/>
    </location>
</feature>
<keyword evidence="13" id="KW-0050">Antiport</keyword>
<protein>
    <recommendedName>
        <fullName evidence="13">Sodium/hydrogen exchanger</fullName>
    </recommendedName>
</protein>
<comment type="similarity">
    <text evidence="3 13">Belongs to the monovalent cation:proton antiporter 1 (CPA1) transporter (TC 2.A.36) family.</text>
</comment>
<evidence type="ECO:0000256" key="9">
    <source>
        <dbReference type="ARBA" id="ARBA00023053"/>
    </source>
</evidence>
<feature type="region of interest" description="Disordered" evidence="14">
    <location>
        <begin position="579"/>
        <end position="599"/>
    </location>
</feature>
<feature type="domain" description="Cation/H+ exchanger transmembrane" evidence="16">
    <location>
        <begin position="32"/>
        <end position="476"/>
    </location>
</feature>
<keyword evidence="10 13" id="KW-0406">Ion transport</keyword>
<evidence type="ECO:0000256" key="5">
    <source>
        <dbReference type="ARBA" id="ARBA00022475"/>
    </source>
</evidence>
<dbReference type="GO" id="GO:0098719">
    <property type="term" value="P:sodium ion import across plasma membrane"/>
    <property type="evidence" value="ECO:0007669"/>
    <property type="project" value="TreeGrafter"/>
</dbReference>
<dbReference type="PANTHER" id="PTHR10110:SF153">
    <property type="entry name" value="SODIUM_HYDROGEN EXCHANGER"/>
    <property type="match status" value="1"/>
</dbReference>
<evidence type="ECO:0000256" key="4">
    <source>
        <dbReference type="ARBA" id="ARBA00022448"/>
    </source>
</evidence>
<reference evidence="17" key="2">
    <citation type="submission" date="2025-09" db="UniProtKB">
        <authorList>
            <consortium name="Ensembl"/>
        </authorList>
    </citation>
    <scope>IDENTIFICATION</scope>
</reference>
<accession>A0A3Q2E7I2</accession>
<dbReference type="Ensembl" id="ENSCVAT00000019902.1">
    <property type="protein sequence ID" value="ENSCVAP00000028167.1"/>
    <property type="gene ID" value="ENSCVAG00000015108.1"/>
</dbReference>
<evidence type="ECO:0000256" key="10">
    <source>
        <dbReference type="ARBA" id="ARBA00023065"/>
    </source>
</evidence>
<feature type="transmembrane region" description="Helical" evidence="15">
    <location>
        <begin position="130"/>
        <end position="147"/>
    </location>
</feature>
<keyword evidence="18" id="KW-1185">Reference proteome</keyword>
<dbReference type="PRINTS" id="PR01084">
    <property type="entry name" value="NAHEXCHNGR"/>
</dbReference>
<evidence type="ECO:0000256" key="15">
    <source>
        <dbReference type="SAM" id="Phobius"/>
    </source>
</evidence>
<feature type="transmembrane region" description="Helical" evidence="15">
    <location>
        <begin position="20"/>
        <end position="39"/>
    </location>
</feature>
<evidence type="ECO:0000256" key="11">
    <source>
        <dbReference type="ARBA" id="ARBA00023136"/>
    </source>
</evidence>
<feature type="transmembrane region" description="Helical" evidence="15">
    <location>
        <begin position="448"/>
        <end position="469"/>
    </location>
</feature>
<dbReference type="InterPro" id="IPR004709">
    <property type="entry name" value="NaH_exchanger"/>
</dbReference>
<keyword evidence="7" id="KW-0967">Endosome</keyword>
<dbReference type="GO" id="GO:0005886">
    <property type="term" value="C:plasma membrane"/>
    <property type="evidence" value="ECO:0007669"/>
    <property type="project" value="UniProtKB-SubCell"/>
</dbReference>
<dbReference type="GO" id="GO:0015386">
    <property type="term" value="F:potassium:proton antiporter activity"/>
    <property type="evidence" value="ECO:0007669"/>
    <property type="project" value="TreeGrafter"/>
</dbReference>
<dbReference type="OMA" id="FVKAMIY"/>
<dbReference type="GO" id="GO:0015385">
    <property type="term" value="F:sodium:proton antiporter activity"/>
    <property type="evidence" value="ECO:0007669"/>
    <property type="project" value="InterPro"/>
</dbReference>
<sequence>TGGLLKLTSPKDTPHRQDSAYLLIFIMLLTLTILTIWLFKHRRFRFLHETGLAMIYGLLVGVILRYGIHVPQSMSDVVLECAVNASPATLLVNVSGRFYEYTLKGEVSRGKDHQVQDDEMLRKVTFDPEVFFNILLPPIIFHAGYSLKRRHFFRNIGSILAYAFIGTVISCFFIGLIMYGFVTFMKAVGQIGGDFFFTDCLFFGAIVSATDPVTVLAIFNELKVDVDLYALLFGESVLNDAVAIVLSSSIVAYQPAGDNSHSFEAMAVLKSFGVFLGVFSGSFSLGVATGVMTFTKLRDFPLLETGLFFLMSWSTFLLAEACGMTGVVAVLFCGITQAHYTYNNLSRESQDRTKQLFELLNFLAENFIFSYMGLTLFSFQSHVFNPMFIIGAFLAVFLGRAANIYPLSFLLNLGRRNKIGMNFQHVMMFAGLRGAMTFALSIRDTATYARQMMFSTTLLIVFFTVWICGGGTTPMLSFMSIPVGVDSDQEYSRRSTKHESAWPFRIWYTFDHNYLKPLLTHSGPPLTATLPACCGPLARCLTSPQAYENEGRLHDDDSDFILNDANVSSLYADVTVSTDASGSRTINPKPSAAGPFGENRDRELDLVEREVTIRGTRLVLPMDDPAEPPTTVTLPPPPSPPRSDPHRHRL</sequence>
<dbReference type="GO" id="GO:0051453">
    <property type="term" value="P:regulation of intracellular pH"/>
    <property type="evidence" value="ECO:0007669"/>
    <property type="project" value="TreeGrafter"/>
</dbReference>
<feature type="transmembrane region" description="Helical" evidence="15">
    <location>
        <begin position="356"/>
        <end position="377"/>
    </location>
</feature>
<dbReference type="Proteomes" id="UP000265020">
    <property type="component" value="Unassembled WGS sequence"/>
</dbReference>
<feature type="transmembrane region" description="Helical" evidence="15">
    <location>
        <begin position="51"/>
        <end position="68"/>
    </location>
</feature>
<keyword evidence="6 13" id="KW-0812">Transmembrane</keyword>
<evidence type="ECO:0000256" key="2">
    <source>
        <dbReference type="ARBA" id="ARBA00004651"/>
    </source>
</evidence>
<reference evidence="17" key="1">
    <citation type="submission" date="2025-08" db="UniProtKB">
        <authorList>
            <consortium name="Ensembl"/>
        </authorList>
    </citation>
    <scope>IDENTIFICATION</scope>
</reference>
<dbReference type="PANTHER" id="PTHR10110">
    <property type="entry name" value="SODIUM/HYDROGEN EXCHANGER"/>
    <property type="match status" value="1"/>
</dbReference>
<dbReference type="GO" id="GO:0055038">
    <property type="term" value="C:recycling endosome membrane"/>
    <property type="evidence" value="ECO:0007669"/>
    <property type="project" value="UniProtKB-SubCell"/>
</dbReference>
<evidence type="ECO:0000256" key="7">
    <source>
        <dbReference type="ARBA" id="ARBA00022753"/>
    </source>
</evidence>
<keyword evidence="8 15" id="KW-1133">Transmembrane helix</keyword>
<dbReference type="AlphaFoldDB" id="A0A3Q2E7I2"/>
<dbReference type="NCBIfam" id="TIGR00840">
    <property type="entry name" value="b_cpa1"/>
    <property type="match status" value="1"/>
</dbReference>
<evidence type="ECO:0000256" key="13">
    <source>
        <dbReference type="RuleBase" id="RU003722"/>
    </source>
</evidence>
<feature type="transmembrane region" description="Helical" evidence="15">
    <location>
        <begin position="307"/>
        <end position="335"/>
    </location>
</feature>
<feature type="transmembrane region" description="Helical" evidence="15">
    <location>
        <begin position="272"/>
        <end position="295"/>
    </location>
</feature>
<feature type="transmembrane region" description="Helical" evidence="15">
    <location>
        <begin position="159"/>
        <end position="181"/>
    </location>
</feature>
<evidence type="ECO:0000256" key="3">
    <source>
        <dbReference type="ARBA" id="ARBA00007367"/>
    </source>
</evidence>
<name>A0A3Q2E7I2_CYPVA</name>
<evidence type="ECO:0000256" key="1">
    <source>
        <dbReference type="ARBA" id="ARBA00004195"/>
    </source>
</evidence>
<evidence type="ECO:0000256" key="6">
    <source>
        <dbReference type="ARBA" id="ARBA00022692"/>
    </source>
</evidence>
<dbReference type="PRINTS" id="PR01088">
    <property type="entry name" value="NAHEXCHNGR6"/>
</dbReference>
<evidence type="ECO:0000259" key="16">
    <source>
        <dbReference type="Pfam" id="PF00999"/>
    </source>
</evidence>
<proteinExistence type="inferred from homology"/>
<feature type="region of interest" description="Disordered" evidence="14">
    <location>
        <begin position="620"/>
        <end position="650"/>
    </location>
</feature>
<evidence type="ECO:0000313" key="17">
    <source>
        <dbReference type="Ensembl" id="ENSCVAP00000028167.1"/>
    </source>
</evidence>
<evidence type="ECO:0000313" key="18">
    <source>
        <dbReference type="Proteomes" id="UP000265020"/>
    </source>
</evidence>
<feature type="transmembrane region" description="Helical" evidence="15">
    <location>
        <begin position="383"/>
        <end position="402"/>
    </location>
</feature>
<evidence type="ECO:0000256" key="8">
    <source>
        <dbReference type="ARBA" id="ARBA00022989"/>
    </source>
</evidence>
<feature type="compositionally biased region" description="Polar residues" evidence="14">
    <location>
        <begin position="579"/>
        <end position="588"/>
    </location>
</feature>
<dbReference type="InterPro" id="IPR002090">
    <property type="entry name" value="NHE-6/7/9"/>
</dbReference>
<keyword evidence="11 15" id="KW-0472">Membrane</keyword>
<dbReference type="InterPro" id="IPR018422">
    <property type="entry name" value="Cation/H_exchanger_CPA1"/>
</dbReference>
<comment type="subcellular location">
    <subcellularLocation>
        <location evidence="2">Cell membrane</location>
        <topology evidence="2">Multi-pass membrane protein</topology>
    </subcellularLocation>
    <subcellularLocation>
        <location evidence="1">Recycling endosome membrane</location>
        <topology evidence="1">Multi-pass membrane protein</topology>
    </subcellularLocation>
</comment>
<dbReference type="InterPro" id="IPR006153">
    <property type="entry name" value="Cation/H_exchanger_TM"/>
</dbReference>
<keyword evidence="4 13" id="KW-0813">Transport</keyword>
<evidence type="ECO:0000256" key="14">
    <source>
        <dbReference type="SAM" id="MobiDB-lite"/>
    </source>
</evidence>
<keyword evidence="9" id="KW-0915">Sodium</keyword>
<dbReference type="GeneTree" id="ENSGT00940000153460"/>